<sequence>MCIGTLYGFFCPESLGDNPHPECPSSPQNLPNGVTQARSYGTLWQETSFICCGDHPSICEECPFLVTFTKRIETLECPPCEERKKREAEEGGQVGSGGAA</sequence>
<comment type="caution">
    <text evidence="1">The sequence shown here is derived from an EMBL/GenBank/DDBJ whole genome shotgun (WGS) entry which is preliminary data.</text>
</comment>
<dbReference type="Proteomes" id="UP001174936">
    <property type="component" value="Unassembled WGS sequence"/>
</dbReference>
<organism evidence="1 2">
    <name type="scientific">Cercophora newfieldiana</name>
    <dbReference type="NCBI Taxonomy" id="92897"/>
    <lineage>
        <taxon>Eukaryota</taxon>
        <taxon>Fungi</taxon>
        <taxon>Dikarya</taxon>
        <taxon>Ascomycota</taxon>
        <taxon>Pezizomycotina</taxon>
        <taxon>Sordariomycetes</taxon>
        <taxon>Sordariomycetidae</taxon>
        <taxon>Sordariales</taxon>
        <taxon>Lasiosphaeriaceae</taxon>
        <taxon>Cercophora</taxon>
    </lineage>
</organism>
<proteinExistence type="predicted"/>
<protein>
    <submittedName>
        <fullName evidence="1">Uncharacterized protein</fullName>
    </submittedName>
</protein>
<evidence type="ECO:0000313" key="1">
    <source>
        <dbReference type="EMBL" id="KAK0646911.1"/>
    </source>
</evidence>
<dbReference type="AlphaFoldDB" id="A0AA40CPU6"/>
<accession>A0AA40CPU6</accession>
<reference evidence="1" key="1">
    <citation type="submission" date="2023-06" db="EMBL/GenBank/DDBJ databases">
        <title>Genome-scale phylogeny and comparative genomics of the fungal order Sordariales.</title>
        <authorList>
            <consortium name="Lawrence Berkeley National Laboratory"/>
            <person name="Hensen N."/>
            <person name="Bonometti L."/>
            <person name="Westerberg I."/>
            <person name="Brannstrom I.O."/>
            <person name="Guillou S."/>
            <person name="Cros-Aarteil S."/>
            <person name="Calhoun S."/>
            <person name="Haridas S."/>
            <person name="Kuo A."/>
            <person name="Mondo S."/>
            <person name="Pangilinan J."/>
            <person name="Riley R."/>
            <person name="Labutti K."/>
            <person name="Andreopoulos B."/>
            <person name="Lipzen A."/>
            <person name="Chen C."/>
            <person name="Yanf M."/>
            <person name="Daum C."/>
            <person name="Ng V."/>
            <person name="Clum A."/>
            <person name="Steindorff A."/>
            <person name="Ohm R."/>
            <person name="Martin F."/>
            <person name="Silar P."/>
            <person name="Natvig D."/>
            <person name="Lalanne C."/>
            <person name="Gautier V."/>
            <person name="Ament-Velasquez S.L."/>
            <person name="Kruys A."/>
            <person name="Hutchinson M.I."/>
            <person name="Powell A.J."/>
            <person name="Barry K."/>
            <person name="Miller A.N."/>
            <person name="Grigoriev I.V."/>
            <person name="Debuchy R."/>
            <person name="Gladieux P."/>
            <person name="Thoren M.H."/>
            <person name="Johannesson H."/>
        </authorList>
    </citation>
    <scope>NUCLEOTIDE SEQUENCE</scope>
    <source>
        <strain evidence="1">SMH2532-1</strain>
    </source>
</reference>
<name>A0AA40CPU6_9PEZI</name>
<gene>
    <name evidence="1" type="ORF">B0T16DRAFT_414450</name>
</gene>
<evidence type="ECO:0000313" key="2">
    <source>
        <dbReference type="Proteomes" id="UP001174936"/>
    </source>
</evidence>
<keyword evidence="2" id="KW-1185">Reference proteome</keyword>
<dbReference type="EMBL" id="JAULSV010000004">
    <property type="protein sequence ID" value="KAK0646911.1"/>
    <property type="molecule type" value="Genomic_DNA"/>
</dbReference>